<feature type="region of interest" description="Disordered" evidence="1">
    <location>
        <begin position="145"/>
        <end position="164"/>
    </location>
</feature>
<dbReference type="AlphaFoldDB" id="A0A368R5J7"/>
<evidence type="ECO:0000256" key="1">
    <source>
        <dbReference type="SAM" id="MobiDB-lite"/>
    </source>
</evidence>
<organism evidence="2">
    <name type="scientific">Setaria italica</name>
    <name type="common">Foxtail millet</name>
    <name type="synonym">Panicum italicum</name>
    <dbReference type="NCBI Taxonomy" id="4555"/>
    <lineage>
        <taxon>Eukaryota</taxon>
        <taxon>Viridiplantae</taxon>
        <taxon>Streptophyta</taxon>
        <taxon>Embryophyta</taxon>
        <taxon>Tracheophyta</taxon>
        <taxon>Spermatophyta</taxon>
        <taxon>Magnoliopsida</taxon>
        <taxon>Liliopsida</taxon>
        <taxon>Poales</taxon>
        <taxon>Poaceae</taxon>
        <taxon>PACMAD clade</taxon>
        <taxon>Panicoideae</taxon>
        <taxon>Panicodae</taxon>
        <taxon>Paniceae</taxon>
        <taxon>Cenchrinae</taxon>
        <taxon>Setaria</taxon>
    </lineage>
</organism>
<dbReference type="EMBL" id="CM003532">
    <property type="protein sequence ID" value="RCV25412.1"/>
    <property type="molecule type" value="Genomic_DNA"/>
</dbReference>
<evidence type="ECO:0000313" key="2">
    <source>
        <dbReference type="EMBL" id="RCV25412.1"/>
    </source>
</evidence>
<accession>A0A368R5J7</accession>
<protein>
    <submittedName>
        <fullName evidence="2">Uncharacterized protein</fullName>
    </submittedName>
</protein>
<sequence>MPVSYAPCPTSFHPYSSWEWNDPWAHTPSYFRQYHVEYVAPREPSCARHPYVENGRFEHKDRSRVQNKKKVVKQVYRVKRDGRKDKSLNLNSINEKPTNVLKISSTNGKEKEKLDKKKLQKLSAQQLRKKGMARVSKRSIQIQNKDNAQEKGATQLKEKKRYERRSPKLRFAPNHQIYWSLHHPFALQMPHMPLSWNSSLDMFGYPLHSYFDPWSCGSLYYRGSSPNYYTY</sequence>
<reference evidence="2" key="2">
    <citation type="submission" date="2015-07" db="EMBL/GenBank/DDBJ databases">
        <authorList>
            <person name="Noorani M."/>
        </authorList>
    </citation>
    <scope>NUCLEOTIDE SEQUENCE</scope>
    <source>
        <strain evidence="2">Yugu1</strain>
    </source>
</reference>
<proteinExistence type="predicted"/>
<name>A0A368R5J7_SETIT</name>
<dbReference type="OrthoDB" id="695865at2759"/>
<reference evidence="2" key="1">
    <citation type="journal article" date="2012" name="Nat. Biotechnol.">
        <title>Reference genome sequence of the model plant Setaria.</title>
        <authorList>
            <person name="Bennetzen J.L."/>
            <person name="Schmutz J."/>
            <person name="Wang H."/>
            <person name="Percifield R."/>
            <person name="Hawkins J."/>
            <person name="Pontaroli A.C."/>
            <person name="Estep M."/>
            <person name="Feng L."/>
            <person name="Vaughn J.N."/>
            <person name="Grimwood J."/>
            <person name="Jenkins J."/>
            <person name="Barry K."/>
            <person name="Lindquist E."/>
            <person name="Hellsten U."/>
            <person name="Deshpande S."/>
            <person name="Wang X."/>
            <person name="Wu X."/>
            <person name="Mitros T."/>
            <person name="Triplett J."/>
            <person name="Yang X."/>
            <person name="Ye C.Y."/>
            <person name="Mauro-Herrera M."/>
            <person name="Wang L."/>
            <person name="Li P."/>
            <person name="Sharma M."/>
            <person name="Sharma R."/>
            <person name="Ronald P.C."/>
            <person name="Panaud O."/>
            <person name="Kellogg E.A."/>
            <person name="Brutnell T.P."/>
            <person name="Doust A.N."/>
            <person name="Tuskan G.A."/>
            <person name="Rokhsar D."/>
            <person name="Devos K.M."/>
        </authorList>
    </citation>
    <scope>NUCLEOTIDE SEQUENCE [LARGE SCALE GENOMIC DNA]</scope>
    <source>
        <strain evidence="2">Yugu1</strain>
    </source>
</reference>
<gene>
    <name evidence="2" type="ORF">SETIT_5G164300v2</name>
</gene>